<name>L0L1T1_METHD</name>
<dbReference type="AlphaFoldDB" id="L0L1T1"/>
<dbReference type="SMART" id="SM00347">
    <property type="entry name" value="HTH_MARR"/>
    <property type="match status" value="1"/>
</dbReference>
<organism evidence="5 6">
    <name type="scientific">Methanomethylovorans hollandica (strain DSM 15978 / NBRC 107637 / DMS1)</name>
    <dbReference type="NCBI Taxonomy" id="867904"/>
    <lineage>
        <taxon>Archaea</taxon>
        <taxon>Methanobacteriati</taxon>
        <taxon>Methanobacteriota</taxon>
        <taxon>Stenosarchaea group</taxon>
        <taxon>Methanomicrobia</taxon>
        <taxon>Methanosarcinales</taxon>
        <taxon>Methanosarcinaceae</taxon>
        <taxon>Methanomethylovorans</taxon>
    </lineage>
</organism>
<protein>
    <submittedName>
        <fullName evidence="5">Transcriptional regulator</fullName>
    </submittedName>
</protein>
<dbReference type="HOGENOM" id="CLU_083287_27_4_2"/>
<evidence type="ECO:0000313" key="6">
    <source>
        <dbReference type="Proteomes" id="UP000010866"/>
    </source>
</evidence>
<dbReference type="PROSITE" id="PS50995">
    <property type="entry name" value="HTH_MARR_2"/>
    <property type="match status" value="1"/>
</dbReference>
<keyword evidence="1" id="KW-0805">Transcription regulation</keyword>
<evidence type="ECO:0000256" key="2">
    <source>
        <dbReference type="ARBA" id="ARBA00023125"/>
    </source>
</evidence>
<dbReference type="InterPro" id="IPR000835">
    <property type="entry name" value="HTH_MarR-typ"/>
</dbReference>
<dbReference type="GO" id="GO:0003700">
    <property type="term" value="F:DNA-binding transcription factor activity"/>
    <property type="evidence" value="ECO:0007669"/>
    <property type="project" value="InterPro"/>
</dbReference>
<dbReference type="Gene3D" id="1.10.10.10">
    <property type="entry name" value="Winged helix-like DNA-binding domain superfamily/Winged helix DNA-binding domain"/>
    <property type="match status" value="1"/>
</dbReference>
<dbReference type="KEGG" id="mhz:Metho_2180"/>
<evidence type="ECO:0000256" key="3">
    <source>
        <dbReference type="ARBA" id="ARBA00023163"/>
    </source>
</evidence>
<accession>L0L1T1</accession>
<dbReference type="Pfam" id="PF01047">
    <property type="entry name" value="MarR"/>
    <property type="match status" value="1"/>
</dbReference>
<proteinExistence type="predicted"/>
<evidence type="ECO:0000313" key="5">
    <source>
        <dbReference type="EMBL" id="AGB50343.1"/>
    </source>
</evidence>
<evidence type="ECO:0000256" key="1">
    <source>
        <dbReference type="ARBA" id="ARBA00023015"/>
    </source>
</evidence>
<dbReference type="EMBL" id="CP003362">
    <property type="protein sequence ID" value="AGB50343.1"/>
    <property type="molecule type" value="Genomic_DNA"/>
</dbReference>
<dbReference type="InterPro" id="IPR036390">
    <property type="entry name" value="WH_DNA-bd_sf"/>
</dbReference>
<dbReference type="PANTHER" id="PTHR42756">
    <property type="entry name" value="TRANSCRIPTIONAL REGULATOR, MARR"/>
    <property type="match status" value="1"/>
</dbReference>
<evidence type="ECO:0000259" key="4">
    <source>
        <dbReference type="PROSITE" id="PS50995"/>
    </source>
</evidence>
<keyword evidence="2" id="KW-0238">DNA-binding</keyword>
<dbReference type="SUPFAM" id="SSF46785">
    <property type="entry name" value="Winged helix' DNA-binding domain"/>
    <property type="match status" value="1"/>
</dbReference>
<dbReference type="Proteomes" id="UP000010866">
    <property type="component" value="Chromosome"/>
</dbReference>
<dbReference type="PANTHER" id="PTHR42756:SF1">
    <property type="entry name" value="TRANSCRIPTIONAL REPRESSOR OF EMRAB OPERON"/>
    <property type="match status" value="1"/>
</dbReference>
<dbReference type="PRINTS" id="PR00598">
    <property type="entry name" value="HTHMARR"/>
</dbReference>
<keyword evidence="3" id="KW-0804">Transcription</keyword>
<reference evidence="6" key="1">
    <citation type="submission" date="2012-02" db="EMBL/GenBank/DDBJ databases">
        <title>Complete sequence of chromosome of Methanomethylovorans hollandica DSM 15978.</title>
        <authorList>
            <person name="Lucas S."/>
            <person name="Copeland A."/>
            <person name="Lapidus A."/>
            <person name="Glavina del Rio T."/>
            <person name="Dalin E."/>
            <person name="Tice H."/>
            <person name="Bruce D."/>
            <person name="Goodwin L."/>
            <person name="Pitluck S."/>
            <person name="Peters L."/>
            <person name="Mikhailova N."/>
            <person name="Held B."/>
            <person name="Kyrpides N."/>
            <person name="Mavromatis K."/>
            <person name="Ivanova N."/>
            <person name="Brettin T."/>
            <person name="Detter J.C."/>
            <person name="Han C."/>
            <person name="Larimer F."/>
            <person name="Land M."/>
            <person name="Hauser L."/>
            <person name="Markowitz V."/>
            <person name="Cheng J.-F."/>
            <person name="Hugenholtz P."/>
            <person name="Woyke T."/>
            <person name="Wu D."/>
            <person name="Spring S."/>
            <person name="Schroeder M."/>
            <person name="Brambilla E."/>
            <person name="Klenk H.-P."/>
            <person name="Eisen J.A."/>
        </authorList>
    </citation>
    <scope>NUCLEOTIDE SEQUENCE [LARGE SCALE GENOMIC DNA]</scope>
    <source>
        <strain evidence="6">DSM 15978 / NBRC 107637 / DMS1</strain>
    </source>
</reference>
<dbReference type="InterPro" id="IPR036388">
    <property type="entry name" value="WH-like_DNA-bd_sf"/>
</dbReference>
<dbReference type="RefSeq" id="WP_015325508.1">
    <property type="nucleotide sequence ID" value="NC_019977.1"/>
</dbReference>
<sequence length="145" mass="17141">MDENVLLHKIIDIIQYKNEYQLQTSRIPPQEMYVLERIYLHNNILSKDISQKYNIPPSTLTGILDRLENKKLIARLKTNKDRRSIELVATENGKSAVEKHITEDHIFARNLFDGLEPLKREQFKALLEELLDNIELVSMFFPKHR</sequence>
<dbReference type="GO" id="GO:0003677">
    <property type="term" value="F:DNA binding"/>
    <property type="evidence" value="ECO:0007669"/>
    <property type="project" value="UniProtKB-KW"/>
</dbReference>
<keyword evidence="6" id="KW-1185">Reference proteome</keyword>
<feature type="domain" description="HTH marR-type" evidence="4">
    <location>
        <begin position="1"/>
        <end position="132"/>
    </location>
</feature>
<dbReference type="STRING" id="867904.Metho_2180"/>
<gene>
    <name evidence="5" type="ordered locus">Metho_2180</name>
</gene>
<dbReference type="GeneID" id="14406693"/>